<dbReference type="Gene3D" id="3.40.50.10140">
    <property type="entry name" value="Toll/interleukin-1 receptor homology (TIR) domain"/>
    <property type="match status" value="1"/>
</dbReference>
<dbReference type="Proteomes" id="UP000231194">
    <property type="component" value="Unassembled WGS sequence"/>
</dbReference>
<dbReference type="OrthoDB" id="9803456at2"/>
<dbReference type="RefSeq" id="WP_100235791.1">
    <property type="nucleotide sequence ID" value="NZ_PGVG01000041.1"/>
</dbReference>
<dbReference type="AlphaFoldDB" id="A0A2M8R050"/>
<gene>
    <name evidence="2" type="ORF">CVM73_32275</name>
</gene>
<proteinExistence type="predicted"/>
<reference evidence="2 3" key="1">
    <citation type="submission" date="2017-11" db="EMBL/GenBank/DDBJ databases">
        <title>Bradyrhizobium forestalis sp. nov., an efficient nitrogen-fixing bacterium isolated from nodules of forest legume species in the Amazon.</title>
        <authorList>
            <person name="Costa E.M."/>
            <person name="Guimaraes A."/>
            <person name="Carvalho T.S."/>
            <person name="Rodrigues T.L."/>
            <person name="Ribeiro P.R.A."/>
            <person name="Lebbe L."/>
            <person name="Willems A."/>
            <person name="Moreira F.M.S."/>
        </authorList>
    </citation>
    <scope>NUCLEOTIDE SEQUENCE [LARGE SCALE GENOMIC DNA]</scope>
    <source>
        <strain evidence="2 3">INPA54B</strain>
    </source>
</reference>
<evidence type="ECO:0000313" key="3">
    <source>
        <dbReference type="Proteomes" id="UP000231194"/>
    </source>
</evidence>
<dbReference type="EMBL" id="PGVG01000041">
    <property type="protein sequence ID" value="PJG51180.1"/>
    <property type="molecule type" value="Genomic_DNA"/>
</dbReference>
<dbReference type="PROSITE" id="PS50104">
    <property type="entry name" value="TIR"/>
    <property type="match status" value="1"/>
</dbReference>
<evidence type="ECO:0000259" key="1">
    <source>
        <dbReference type="PROSITE" id="PS50104"/>
    </source>
</evidence>
<protein>
    <recommendedName>
        <fullName evidence="1">TIR domain-containing protein</fullName>
    </recommendedName>
</protein>
<keyword evidence="3" id="KW-1185">Reference proteome</keyword>
<sequence length="96" mass="11151">MFTVLNLDKIFEPDWTPALRDRVFKFDGFISHNRNDGSSRIAAQLRSLGVSIWHDEDADLRERKVQAHVVQALRASRYLVVFVSAQFRDSAWVQCE</sequence>
<name>A0A2M8R050_9BRAD</name>
<dbReference type="GO" id="GO:0007165">
    <property type="term" value="P:signal transduction"/>
    <property type="evidence" value="ECO:0007669"/>
    <property type="project" value="InterPro"/>
</dbReference>
<comment type="caution">
    <text evidence="2">The sequence shown here is derived from an EMBL/GenBank/DDBJ whole genome shotgun (WGS) entry which is preliminary data.</text>
</comment>
<accession>A0A2M8R050</accession>
<dbReference type="InterPro" id="IPR000157">
    <property type="entry name" value="TIR_dom"/>
</dbReference>
<feature type="domain" description="TIR" evidence="1">
    <location>
        <begin position="24"/>
        <end position="96"/>
    </location>
</feature>
<dbReference type="InterPro" id="IPR035897">
    <property type="entry name" value="Toll_tir_struct_dom_sf"/>
</dbReference>
<organism evidence="2 3">
    <name type="scientific">Bradyrhizobium forestalis</name>
    <dbReference type="NCBI Taxonomy" id="1419263"/>
    <lineage>
        <taxon>Bacteria</taxon>
        <taxon>Pseudomonadati</taxon>
        <taxon>Pseudomonadota</taxon>
        <taxon>Alphaproteobacteria</taxon>
        <taxon>Hyphomicrobiales</taxon>
        <taxon>Nitrobacteraceae</taxon>
        <taxon>Bradyrhizobium</taxon>
    </lineage>
</organism>
<dbReference type="SUPFAM" id="SSF52200">
    <property type="entry name" value="Toll/Interleukin receptor TIR domain"/>
    <property type="match status" value="1"/>
</dbReference>
<evidence type="ECO:0000313" key="2">
    <source>
        <dbReference type="EMBL" id="PJG51180.1"/>
    </source>
</evidence>
<dbReference type="Pfam" id="PF13676">
    <property type="entry name" value="TIR_2"/>
    <property type="match status" value="1"/>
</dbReference>